<dbReference type="KEGG" id="sus:Acid_1816"/>
<gene>
    <name evidence="18" type="ordered locus">Acid_1816</name>
</gene>
<dbReference type="InterPro" id="IPR027417">
    <property type="entry name" value="P-loop_NTPase"/>
</dbReference>
<dbReference type="NCBIfam" id="TIGR00630">
    <property type="entry name" value="uvra"/>
    <property type="match status" value="1"/>
</dbReference>
<comment type="subcellular location">
    <subcellularLocation>
        <location evidence="1">Cytoplasm</location>
    </subcellularLocation>
</comment>
<sequence>MTGKAKAARTTIAVQGARVHNLKNVSLTLPRDRLIVVTGLSGSGKSSLAFDTIYAEGQRRYMESLSTYAKRFVAQVAKPDVDFVFGLSPVISIEQKTIGSNPRSTVGTMTDIASYLNLLFATIAEPHCPRTGERVANRTANQILEAILALPEGTEIELRAPVFPVYGEELEFVFTEVRKKGCRQLVIDGRRVDLANELDLDETQVRDMDAVVDRFIVSAKHEKAIKAGIAATLLVGDGLMQVQILKGANKAEADRFYKGLCSATHHFTYGGIEPEFFMFNNPESACRTCGGLGIYKITHPELLVPDPKRSVIGGCFVREAFKYNPDTWDGRVMYSLSKALPFALDTPWEKLPASARHAILNGIDRKIPVVMPPDGKVKREDWQGKEVGFGGIARRIERHYRRYRQRGEASSGMEQWLDKVMVERTCPDCKGARLRATRLLFTVAGKSIHEVGGLNFDELHGFLGELKPAGRGGDAGRQVAREIRGRVELLLGIGLDYLNLNRRSGTLSGGEAQRIRLSTQIGSGLMGMLYVLDEPSIGLHPKDNVKMIATLESLRDIGNTVIVVEHDEDTIRAADHIVEMGPGPGVHGGRVVVEGTLSEVMACKGSPTGQFLSGKRRIATPSARRAGNGKTLIVRGARENNLKSVDVTFPLGTLVAITGASGSGKSTLINEILYKALWKRLVDTRTLPGDHDGIEGGEHVHKVVNIDQSPIGRNSRSNPATYIGFYDTIRDLFTRTPVAMERGYKAGRFSFNVKGGRCEECQGEGVITTQLYFMPDVEVTCAVCKGARFGAETLEATLRGKTITDVLNMPVEEGVEFFANEPAVSKKIEVLNDLGLGYLTLGQSATTLSGGEAQRIKIATELSKLQRSKHTVYILDEPTTGLHLADVEKLLECLNRLVDAGHTVLAIEHHLDVIKTADHVIDLGPEGGHAGGEVVATGTPEKIAACKTSYTGRFLKAHLK</sequence>
<dbReference type="GO" id="GO:0008270">
    <property type="term" value="F:zinc ion binding"/>
    <property type="evidence" value="ECO:0007669"/>
    <property type="project" value="UniProtKB-KW"/>
</dbReference>
<keyword evidence="10" id="KW-0067">ATP-binding</keyword>
<keyword evidence="7" id="KW-0228">DNA excision</keyword>
<evidence type="ECO:0000256" key="13">
    <source>
        <dbReference type="ARBA" id="ARBA00023204"/>
    </source>
</evidence>
<dbReference type="Gene3D" id="1.10.8.280">
    <property type="entry name" value="ABC transporter ATPase domain-like"/>
    <property type="match status" value="1"/>
</dbReference>
<evidence type="ECO:0000256" key="12">
    <source>
        <dbReference type="ARBA" id="ARBA00023125"/>
    </source>
</evidence>
<keyword evidence="11" id="KW-0267">Excision nuclease</keyword>
<keyword evidence="8" id="KW-0863">Zinc-finger</keyword>
<dbReference type="GO" id="GO:0005737">
    <property type="term" value="C:cytoplasm"/>
    <property type="evidence" value="ECO:0007669"/>
    <property type="project" value="UniProtKB-SubCell"/>
</dbReference>
<dbReference type="PROSITE" id="PS00211">
    <property type="entry name" value="ABC_TRANSPORTER_1"/>
    <property type="match status" value="2"/>
</dbReference>
<dbReference type="PANTHER" id="PTHR43152">
    <property type="entry name" value="UVRABC SYSTEM PROTEIN A"/>
    <property type="match status" value="1"/>
</dbReference>
<evidence type="ECO:0000256" key="2">
    <source>
        <dbReference type="ARBA" id="ARBA00022490"/>
    </source>
</evidence>
<dbReference type="PROSITE" id="PS50893">
    <property type="entry name" value="ABC_TRANSPORTER_2"/>
    <property type="match status" value="1"/>
</dbReference>
<dbReference type="AlphaFoldDB" id="Q027K1"/>
<dbReference type="PANTHER" id="PTHR43152:SF3">
    <property type="entry name" value="UVRABC SYSTEM PROTEIN A"/>
    <property type="match status" value="1"/>
</dbReference>
<dbReference type="Gene3D" id="1.20.1580.10">
    <property type="entry name" value="ABC transporter ATPase like domain"/>
    <property type="match status" value="3"/>
</dbReference>
<dbReference type="InterPro" id="IPR017871">
    <property type="entry name" value="ABC_transporter-like_CS"/>
</dbReference>
<dbReference type="InterPro" id="IPR003439">
    <property type="entry name" value="ABC_transporter-like_ATP-bd"/>
</dbReference>
<dbReference type="GO" id="GO:0003677">
    <property type="term" value="F:DNA binding"/>
    <property type="evidence" value="ECO:0007669"/>
    <property type="project" value="UniProtKB-KW"/>
</dbReference>
<keyword evidence="2" id="KW-0963">Cytoplasm</keyword>
<evidence type="ECO:0000256" key="11">
    <source>
        <dbReference type="ARBA" id="ARBA00022881"/>
    </source>
</evidence>
<comment type="similarity">
    <text evidence="14">Belongs to the ABC transporter superfamily. UvrA family.</text>
</comment>
<evidence type="ECO:0000256" key="3">
    <source>
        <dbReference type="ARBA" id="ARBA00022723"/>
    </source>
</evidence>
<keyword evidence="4" id="KW-0677">Repeat</keyword>
<organism evidence="18">
    <name type="scientific">Solibacter usitatus (strain Ellin6076)</name>
    <dbReference type="NCBI Taxonomy" id="234267"/>
    <lineage>
        <taxon>Bacteria</taxon>
        <taxon>Pseudomonadati</taxon>
        <taxon>Acidobacteriota</taxon>
        <taxon>Terriglobia</taxon>
        <taxon>Bryobacterales</taxon>
        <taxon>Solibacteraceae</taxon>
        <taxon>Candidatus Solibacter</taxon>
    </lineage>
</organism>
<dbReference type="GO" id="GO:0004518">
    <property type="term" value="F:nuclease activity"/>
    <property type="evidence" value="ECO:0007669"/>
    <property type="project" value="UniProtKB-KW"/>
</dbReference>
<evidence type="ECO:0000256" key="15">
    <source>
        <dbReference type="ARBA" id="ARBA00039316"/>
    </source>
</evidence>
<evidence type="ECO:0000313" key="18">
    <source>
        <dbReference type="EMBL" id="ABJ82806.1"/>
    </source>
</evidence>
<dbReference type="InterPro" id="IPR003593">
    <property type="entry name" value="AAA+_ATPase"/>
</dbReference>
<evidence type="ECO:0000256" key="1">
    <source>
        <dbReference type="ARBA" id="ARBA00004496"/>
    </source>
</evidence>
<evidence type="ECO:0000256" key="5">
    <source>
        <dbReference type="ARBA" id="ARBA00022741"/>
    </source>
</evidence>
<proteinExistence type="inferred from homology"/>
<evidence type="ECO:0000256" key="9">
    <source>
        <dbReference type="ARBA" id="ARBA00022833"/>
    </source>
</evidence>
<evidence type="ECO:0000256" key="4">
    <source>
        <dbReference type="ARBA" id="ARBA00022737"/>
    </source>
</evidence>
<dbReference type="OrthoDB" id="9809851at2"/>
<dbReference type="GO" id="GO:0016887">
    <property type="term" value="F:ATP hydrolysis activity"/>
    <property type="evidence" value="ECO:0007669"/>
    <property type="project" value="InterPro"/>
</dbReference>
<dbReference type="Gene3D" id="3.40.50.300">
    <property type="entry name" value="P-loop containing nucleotide triphosphate hydrolases"/>
    <property type="match status" value="3"/>
</dbReference>
<dbReference type="Pfam" id="PF17760">
    <property type="entry name" value="UvrA_inter"/>
    <property type="match status" value="1"/>
</dbReference>
<keyword evidence="13" id="KW-0234">DNA repair</keyword>
<evidence type="ECO:0000256" key="6">
    <source>
        <dbReference type="ARBA" id="ARBA00022763"/>
    </source>
</evidence>
<dbReference type="InParanoid" id="Q027K1"/>
<dbReference type="InterPro" id="IPR041552">
    <property type="entry name" value="UvrA_DNA-bd"/>
</dbReference>
<keyword evidence="6" id="KW-0227">DNA damage</keyword>
<evidence type="ECO:0000256" key="10">
    <source>
        <dbReference type="ARBA" id="ARBA00022840"/>
    </source>
</evidence>
<dbReference type="HOGENOM" id="CLU_001370_0_2_0"/>
<dbReference type="InterPro" id="IPR004602">
    <property type="entry name" value="UvrA"/>
</dbReference>
<evidence type="ECO:0000256" key="16">
    <source>
        <dbReference type="ARBA" id="ARBA00042156"/>
    </source>
</evidence>
<evidence type="ECO:0000256" key="8">
    <source>
        <dbReference type="ARBA" id="ARBA00022771"/>
    </source>
</evidence>
<dbReference type="Pfam" id="PF17755">
    <property type="entry name" value="UvrA_DNA-bind"/>
    <property type="match status" value="1"/>
</dbReference>
<name>Q027K1_SOLUE</name>
<reference evidence="18" key="1">
    <citation type="submission" date="2006-10" db="EMBL/GenBank/DDBJ databases">
        <title>Complete sequence of Solibacter usitatus Ellin6076.</title>
        <authorList>
            <consortium name="US DOE Joint Genome Institute"/>
            <person name="Copeland A."/>
            <person name="Lucas S."/>
            <person name="Lapidus A."/>
            <person name="Barry K."/>
            <person name="Detter J.C."/>
            <person name="Glavina del Rio T."/>
            <person name="Hammon N."/>
            <person name="Israni S."/>
            <person name="Dalin E."/>
            <person name="Tice H."/>
            <person name="Pitluck S."/>
            <person name="Thompson L.S."/>
            <person name="Brettin T."/>
            <person name="Bruce D."/>
            <person name="Han C."/>
            <person name="Tapia R."/>
            <person name="Gilna P."/>
            <person name="Schmutz J."/>
            <person name="Larimer F."/>
            <person name="Land M."/>
            <person name="Hauser L."/>
            <person name="Kyrpides N."/>
            <person name="Mikhailova N."/>
            <person name="Janssen P.H."/>
            <person name="Kuske C.R."/>
            <person name="Richardson P."/>
        </authorList>
    </citation>
    <scope>NUCLEOTIDE SEQUENCE</scope>
    <source>
        <strain evidence="18">Ellin6076</strain>
    </source>
</reference>
<dbReference type="InterPro" id="IPR041102">
    <property type="entry name" value="UvrA_inter"/>
</dbReference>
<dbReference type="GO" id="GO:0006289">
    <property type="term" value="P:nucleotide-excision repair"/>
    <property type="evidence" value="ECO:0007669"/>
    <property type="project" value="InterPro"/>
</dbReference>
<keyword evidence="12" id="KW-0238">DNA-binding</keyword>
<evidence type="ECO:0000256" key="14">
    <source>
        <dbReference type="ARBA" id="ARBA00038000"/>
    </source>
</evidence>
<dbReference type="SUPFAM" id="SSF52540">
    <property type="entry name" value="P-loop containing nucleoside triphosphate hydrolases"/>
    <property type="match status" value="2"/>
</dbReference>
<dbReference type="Gene3D" id="3.30.190.20">
    <property type="match status" value="1"/>
</dbReference>
<keyword evidence="5" id="KW-0547">Nucleotide-binding</keyword>
<feature type="domain" description="ABC transporter" evidence="17">
    <location>
        <begin position="618"/>
        <end position="956"/>
    </location>
</feature>
<protein>
    <recommendedName>
        <fullName evidence="15">UvrABC system protein A</fullName>
    </recommendedName>
    <alternativeName>
        <fullName evidence="16">Excinuclease ABC subunit A</fullName>
    </alternativeName>
</protein>
<dbReference type="STRING" id="234267.Acid_1816"/>
<keyword evidence="3" id="KW-0479">Metal-binding</keyword>
<dbReference type="CDD" id="cd03271">
    <property type="entry name" value="ABC_UvrA_II"/>
    <property type="match status" value="1"/>
</dbReference>
<evidence type="ECO:0000259" key="17">
    <source>
        <dbReference type="PROSITE" id="PS50893"/>
    </source>
</evidence>
<dbReference type="GO" id="GO:0009380">
    <property type="term" value="C:excinuclease repair complex"/>
    <property type="evidence" value="ECO:0007669"/>
    <property type="project" value="InterPro"/>
</dbReference>
<keyword evidence="9" id="KW-0862">Zinc</keyword>
<dbReference type="EMBL" id="CP000473">
    <property type="protein sequence ID" value="ABJ82806.1"/>
    <property type="molecule type" value="Genomic_DNA"/>
</dbReference>
<evidence type="ECO:0000256" key="7">
    <source>
        <dbReference type="ARBA" id="ARBA00022769"/>
    </source>
</evidence>
<dbReference type="SMART" id="SM00382">
    <property type="entry name" value="AAA"/>
    <property type="match status" value="1"/>
</dbReference>
<dbReference type="GO" id="GO:0005524">
    <property type="term" value="F:ATP binding"/>
    <property type="evidence" value="ECO:0007669"/>
    <property type="project" value="UniProtKB-KW"/>
</dbReference>
<accession>Q027K1</accession>
<dbReference type="eggNOG" id="COG0178">
    <property type="taxonomic scope" value="Bacteria"/>
</dbReference>
<dbReference type="NCBIfam" id="NF001503">
    <property type="entry name" value="PRK00349.1"/>
    <property type="match status" value="1"/>
</dbReference>